<proteinExistence type="predicted"/>
<evidence type="ECO:0000313" key="2">
    <source>
        <dbReference type="EMBL" id="CRK91277.1"/>
    </source>
</evidence>
<dbReference type="OrthoDB" id="10051804at2759"/>
<dbReference type="Proteomes" id="UP000183832">
    <property type="component" value="Unassembled WGS sequence"/>
</dbReference>
<accession>A0A1J1HTF4</accession>
<reference evidence="2 3" key="1">
    <citation type="submission" date="2015-04" db="EMBL/GenBank/DDBJ databases">
        <authorList>
            <person name="Syromyatnikov M.Y."/>
            <person name="Popov V.N."/>
        </authorList>
    </citation>
    <scope>NUCLEOTIDE SEQUENCE [LARGE SCALE GENOMIC DNA]</scope>
</reference>
<evidence type="ECO:0000256" key="1">
    <source>
        <dbReference type="SAM" id="SignalP"/>
    </source>
</evidence>
<sequence>MKKVHRVLVAVYFFCKYVIANEVFPCGQEELIQCSKQIRALTETSEFNFVDNKEELDRVCPDLHTGLECIRSYTRRCMSQHEREHFRKLYFGTNEMIKDLCSEGTYQEGTLIIIFILPLADFLRYAPCMRKVKKEYEKCAESYKHNMEKINEQKSAAIALTTSTTTTTMNPPRIVQISLMKRQQSSQSNFVSLESTTLSSLRNGSSETVDQGEVQIKTVCCAFQEYMKCSENAVEKACGAETAEFTRNFLDKMLSSLIRLHCDEPEMRQCEEYSSSHQIISSSFSIMLLNIATAFVFHSKYSFN</sequence>
<keyword evidence="1" id="KW-0732">Signal</keyword>
<name>A0A1J1HTF4_9DIPT</name>
<dbReference type="PANTHER" id="PTHR33964:SF1">
    <property type="entry name" value="RE45066P"/>
    <property type="match status" value="1"/>
</dbReference>
<organism evidence="2 3">
    <name type="scientific">Clunio marinus</name>
    <dbReference type="NCBI Taxonomy" id="568069"/>
    <lineage>
        <taxon>Eukaryota</taxon>
        <taxon>Metazoa</taxon>
        <taxon>Ecdysozoa</taxon>
        <taxon>Arthropoda</taxon>
        <taxon>Hexapoda</taxon>
        <taxon>Insecta</taxon>
        <taxon>Pterygota</taxon>
        <taxon>Neoptera</taxon>
        <taxon>Endopterygota</taxon>
        <taxon>Diptera</taxon>
        <taxon>Nematocera</taxon>
        <taxon>Chironomoidea</taxon>
        <taxon>Chironomidae</taxon>
        <taxon>Clunio</taxon>
    </lineage>
</organism>
<feature type="chain" id="PRO_5012023523" evidence="1">
    <location>
        <begin position="21"/>
        <end position="304"/>
    </location>
</feature>
<gene>
    <name evidence="2" type="primary">putative AGAP011666-PA</name>
    <name evidence="2" type="ORF">CLUMA_CG004956</name>
</gene>
<dbReference type="PANTHER" id="PTHR33964">
    <property type="entry name" value="RE45066P-RELATED"/>
    <property type="match status" value="1"/>
</dbReference>
<protein>
    <submittedName>
        <fullName evidence="2">CLUMA_CG004956, isoform A</fullName>
    </submittedName>
</protein>
<dbReference type="AlphaFoldDB" id="A0A1J1HTF4"/>
<dbReference type="EMBL" id="CVRI01000020">
    <property type="protein sequence ID" value="CRK91277.1"/>
    <property type="molecule type" value="Genomic_DNA"/>
</dbReference>
<dbReference type="STRING" id="568069.A0A1J1HTF4"/>
<keyword evidence="3" id="KW-1185">Reference proteome</keyword>
<feature type="signal peptide" evidence="1">
    <location>
        <begin position="1"/>
        <end position="20"/>
    </location>
</feature>
<evidence type="ECO:0000313" key="3">
    <source>
        <dbReference type="Proteomes" id="UP000183832"/>
    </source>
</evidence>